<proteinExistence type="predicted"/>
<accession>A0AAE0XYM8</accession>
<comment type="caution">
    <text evidence="1">The sequence shown here is derived from an EMBL/GenBank/DDBJ whole genome shotgun (WGS) entry which is preliminary data.</text>
</comment>
<gene>
    <name evidence="1" type="ORF">RRG08_057672</name>
</gene>
<dbReference type="AlphaFoldDB" id="A0AAE0XYM8"/>
<keyword evidence="2" id="KW-1185">Reference proteome</keyword>
<dbReference type="EMBL" id="JAWDGP010007295">
    <property type="protein sequence ID" value="KAK3726595.1"/>
    <property type="molecule type" value="Genomic_DNA"/>
</dbReference>
<reference evidence="1" key="1">
    <citation type="journal article" date="2023" name="G3 (Bethesda)">
        <title>A reference genome for the long-term kleptoplast-retaining sea slug Elysia crispata morphotype clarki.</title>
        <authorList>
            <person name="Eastman K.E."/>
            <person name="Pendleton A.L."/>
            <person name="Shaikh M.A."/>
            <person name="Suttiyut T."/>
            <person name="Ogas R."/>
            <person name="Tomko P."/>
            <person name="Gavelis G."/>
            <person name="Widhalm J.R."/>
            <person name="Wisecaver J.H."/>
        </authorList>
    </citation>
    <scope>NUCLEOTIDE SEQUENCE</scope>
    <source>
        <strain evidence="1">ECLA1</strain>
    </source>
</reference>
<organism evidence="1 2">
    <name type="scientific">Elysia crispata</name>
    <name type="common">lettuce slug</name>
    <dbReference type="NCBI Taxonomy" id="231223"/>
    <lineage>
        <taxon>Eukaryota</taxon>
        <taxon>Metazoa</taxon>
        <taxon>Spiralia</taxon>
        <taxon>Lophotrochozoa</taxon>
        <taxon>Mollusca</taxon>
        <taxon>Gastropoda</taxon>
        <taxon>Heterobranchia</taxon>
        <taxon>Euthyneura</taxon>
        <taxon>Panpulmonata</taxon>
        <taxon>Sacoglossa</taxon>
        <taxon>Placobranchoidea</taxon>
        <taxon>Plakobranchidae</taxon>
        <taxon>Elysia</taxon>
    </lineage>
</organism>
<dbReference type="Proteomes" id="UP001283361">
    <property type="component" value="Unassembled WGS sequence"/>
</dbReference>
<protein>
    <submittedName>
        <fullName evidence="1">Uncharacterized protein</fullName>
    </submittedName>
</protein>
<evidence type="ECO:0000313" key="2">
    <source>
        <dbReference type="Proteomes" id="UP001283361"/>
    </source>
</evidence>
<sequence length="203" mass="22143">MKSSERSDAARNDIYKPKWPFFENLQFLLPHCSTRPGKNNLDVAEDSSQEVALCDDHDDTNEESCAKYELGITEEIIRPEGLEESTNALHEPSSSASLSSSPSIFQTSKKCNFYKGKKTKKSSEDITAADSSVTLLAAQKILSDMSNSRQERREILLCGSKRADPVGNFVAVVSGGAVLAPQWLVVAKALHDGFGHSHVVRGG</sequence>
<name>A0AAE0XYM8_9GAST</name>
<evidence type="ECO:0000313" key="1">
    <source>
        <dbReference type="EMBL" id="KAK3726595.1"/>
    </source>
</evidence>